<dbReference type="Proteomes" id="UP000053105">
    <property type="component" value="Unassembled WGS sequence"/>
</dbReference>
<accession>A0A0M8ZZB1</accession>
<protein>
    <submittedName>
        <fullName evidence="1">Uncharacterized protein</fullName>
    </submittedName>
</protein>
<organism evidence="1 2">
    <name type="scientific">Melipona quadrifasciata</name>
    <dbReference type="NCBI Taxonomy" id="166423"/>
    <lineage>
        <taxon>Eukaryota</taxon>
        <taxon>Metazoa</taxon>
        <taxon>Ecdysozoa</taxon>
        <taxon>Arthropoda</taxon>
        <taxon>Hexapoda</taxon>
        <taxon>Insecta</taxon>
        <taxon>Pterygota</taxon>
        <taxon>Neoptera</taxon>
        <taxon>Endopterygota</taxon>
        <taxon>Hymenoptera</taxon>
        <taxon>Apocrita</taxon>
        <taxon>Aculeata</taxon>
        <taxon>Apoidea</taxon>
        <taxon>Anthophila</taxon>
        <taxon>Apidae</taxon>
        <taxon>Melipona</taxon>
    </lineage>
</organism>
<reference evidence="1 2" key="1">
    <citation type="submission" date="2015-07" db="EMBL/GenBank/DDBJ databases">
        <title>The genome of Melipona quadrifasciata.</title>
        <authorList>
            <person name="Pan H."/>
            <person name="Kapheim K."/>
        </authorList>
    </citation>
    <scope>NUCLEOTIDE SEQUENCE [LARGE SCALE GENOMIC DNA]</scope>
    <source>
        <strain evidence="1">0111107301</strain>
        <tissue evidence="1">Whole body</tissue>
    </source>
</reference>
<dbReference type="EMBL" id="KQ435816">
    <property type="protein sequence ID" value="KOX72619.1"/>
    <property type="molecule type" value="Genomic_DNA"/>
</dbReference>
<keyword evidence="2" id="KW-1185">Reference proteome</keyword>
<evidence type="ECO:0000313" key="2">
    <source>
        <dbReference type="Proteomes" id="UP000053105"/>
    </source>
</evidence>
<proteinExistence type="predicted"/>
<name>A0A0M8ZZB1_9HYME</name>
<sequence>MSPVCYLCLDALCQVCRCSSANLKVYSSWVMRMVVSENLMVKGAKCILRYSTSRMVQFIVDETILEILNIISSTMYYDNLPLFSIDTVELLTTTTTWIKLVNFLYSINELVLIQTLNITANCGSRQLKQNNSSKFPTKYSSFRKLKHPETTLIEPKIGTQVTYLEHLESQDTLYFPKHRSVRLELNTLETVDFPCHNFLSSDTDTFFTSNLSIQLQRLLSSSKDLNANSPSLKSIREQITFTDLEMCRLCFLFDWLDLGFSLCLFETELNTSSLLVFSLPQIFIVNKMISSHPNYRVTALRSSLEINSFKEEFTSIQVTVQFLEIFQNCRVQAKDIIARKYQANPSKDPFIVTKEKRNGTSCDAIVFMTVFYARHV</sequence>
<dbReference type="AlphaFoldDB" id="A0A0M8ZZB1"/>
<evidence type="ECO:0000313" key="1">
    <source>
        <dbReference type="EMBL" id="KOX72619.1"/>
    </source>
</evidence>
<gene>
    <name evidence="1" type="ORF">WN51_01832</name>
</gene>